<name>A0ABN2C8G0_9ACTN</name>
<feature type="region of interest" description="Disordered" evidence="2">
    <location>
        <begin position="64"/>
        <end position="84"/>
    </location>
</feature>
<proteinExistence type="predicted"/>
<evidence type="ECO:0000256" key="1">
    <source>
        <dbReference type="SAM" id="Coils"/>
    </source>
</evidence>
<organism evidence="3 4">
    <name type="scientific">Kribbella lupini</name>
    <dbReference type="NCBI Taxonomy" id="291602"/>
    <lineage>
        <taxon>Bacteria</taxon>
        <taxon>Bacillati</taxon>
        <taxon>Actinomycetota</taxon>
        <taxon>Actinomycetes</taxon>
        <taxon>Propionibacteriales</taxon>
        <taxon>Kribbellaceae</taxon>
        <taxon>Kribbella</taxon>
    </lineage>
</organism>
<dbReference type="EMBL" id="BAAANC010000004">
    <property type="protein sequence ID" value="GAA1554404.1"/>
    <property type="molecule type" value="Genomic_DNA"/>
</dbReference>
<accession>A0ABN2C8G0</accession>
<evidence type="ECO:0000313" key="3">
    <source>
        <dbReference type="EMBL" id="GAA1554404.1"/>
    </source>
</evidence>
<sequence>MADLRDDLSAATRRYRETEAAHEEARQEVLAAVLASLRAGVTPTEVERLSPFTAAYIRKVARAEGVPPAPPGPKRAAVGESGRS</sequence>
<dbReference type="Proteomes" id="UP001500363">
    <property type="component" value="Unassembled WGS sequence"/>
</dbReference>
<reference evidence="3 4" key="1">
    <citation type="journal article" date="2019" name="Int. J. Syst. Evol. Microbiol.">
        <title>The Global Catalogue of Microorganisms (GCM) 10K type strain sequencing project: providing services to taxonomists for standard genome sequencing and annotation.</title>
        <authorList>
            <consortium name="The Broad Institute Genomics Platform"/>
            <consortium name="The Broad Institute Genome Sequencing Center for Infectious Disease"/>
            <person name="Wu L."/>
            <person name="Ma J."/>
        </authorList>
    </citation>
    <scope>NUCLEOTIDE SEQUENCE [LARGE SCALE GENOMIC DNA]</scope>
    <source>
        <strain evidence="3 4">JCM 14303</strain>
    </source>
</reference>
<evidence type="ECO:0000313" key="4">
    <source>
        <dbReference type="Proteomes" id="UP001500363"/>
    </source>
</evidence>
<keyword evidence="4" id="KW-1185">Reference proteome</keyword>
<protein>
    <submittedName>
        <fullName evidence="3">Uncharacterized protein</fullName>
    </submittedName>
</protein>
<feature type="coiled-coil region" evidence="1">
    <location>
        <begin position="1"/>
        <end position="28"/>
    </location>
</feature>
<comment type="caution">
    <text evidence="3">The sequence shown here is derived from an EMBL/GenBank/DDBJ whole genome shotgun (WGS) entry which is preliminary data.</text>
</comment>
<keyword evidence="1" id="KW-0175">Coiled coil</keyword>
<gene>
    <name evidence="3" type="ORF">GCM10009741_68610</name>
</gene>
<evidence type="ECO:0000256" key="2">
    <source>
        <dbReference type="SAM" id="MobiDB-lite"/>
    </source>
</evidence>